<dbReference type="EMBL" id="CAJOBD010001080">
    <property type="protein sequence ID" value="CAF3757412.1"/>
    <property type="molecule type" value="Genomic_DNA"/>
</dbReference>
<evidence type="ECO:0000313" key="11">
    <source>
        <dbReference type="EMBL" id="CAF1346511.1"/>
    </source>
</evidence>
<dbReference type="SMART" id="SM00360">
    <property type="entry name" value="RRM"/>
    <property type="match status" value="2"/>
</dbReference>
<reference evidence="14" key="1">
    <citation type="submission" date="2021-02" db="EMBL/GenBank/DDBJ databases">
        <authorList>
            <person name="Nowell W R."/>
        </authorList>
    </citation>
    <scope>NUCLEOTIDE SEQUENCE</scope>
</reference>
<dbReference type="Proteomes" id="UP000663874">
    <property type="component" value="Unassembled WGS sequence"/>
</dbReference>
<evidence type="ECO:0000313" key="10">
    <source>
        <dbReference type="EMBL" id="CAF1342067.1"/>
    </source>
</evidence>
<dbReference type="GO" id="GO:0071013">
    <property type="term" value="C:catalytic step 2 spliceosome"/>
    <property type="evidence" value="ECO:0007669"/>
    <property type="project" value="TreeGrafter"/>
</dbReference>
<feature type="domain" description="RRM" evidence="5">
    <location>
        <begin position="110"/>
        <end position="186"/>
    </location>
</feature>
<dbReference type="EMBL" id="CAJNOU010001013">
    <property type="protein sequence ID" value="CAF1134739.1"/>
    <property type="molecule type" value="Genomic_DNA"/>
</dbReference>
<dbReference type="InterPro" id="IPR000504">
    <property type="entry name" value="RRM_dom"/>
</dbReference>
<dbReference type="EMBL" id="CAJNOT010000707">
    <property type="protein sequence ID" value="CAF1060793.1"/>
    <property type="molecule type" value="Genomic_DNA"/>
</dbReference>
<feature type="region of interest" description="Disordered" evidence="4">
    <location>
        <begin position="181"/>
        <end position="307"/>
    </location>
</feature>
<dbReference type="FunFam" id="3.30.70.330:FF:000040">
    <property type="entry name" value="Heterogeneous nuclear ribonucleoprotein A2/B1"/>
    <property type="match status" value="1"/>
</dbReference>
<feature type="compositionally biased region" description="Polar residues" evidence="4">
    <location>
        <begin position="191"/>
        <end position="207"/>
    </location>
</feature>
<dbReference type="SUPFAM" id="SSF54928">
    <property type="entry name" value="RNA-binding domain, RBD"/>
    <property type="match status" value="2"/>
</dbReference>
<feature type="domain" description="RRM" evidence="5">
    <location>
        <begin position="20"/>
        <end position="102"/>
    </location>
</feature>
<evidence type="ECO:0000256" key="1">
    <source>
        <dbReference type="ARBA" id="ARBA00022737"/>
    </source>
</evidence>
<dbReference type="GO" id="GO:0000398">
    <property type="term" value="P:mRNA splicing, via spliceosome"/>
    <property type="evidence" value="ECO:0007669"/>
    <property type="project" value="TreeGrafter"/>
</dbReference>
<keyword evidence="2 3" id="KW-0694">RNA-binding</keyword>
<accession>A0A818Z1C0</accession>
<dbReference type="GO" id="GO:0003730">
    <property type="term" value="F:mRNA 3'-UTR binding"/>
    <property type="evidence" value="ECO:0007669"/>
    <property type="project" value="TreeGrafter"/>
</dbReference>
<dbReference type="EMBL" id="CAJNOH010000604">
    <property type="protein sequence ID" value="CAF1086116.1"/>
    <property type="molecule type" value="Genomic_DNA"/>
</dbReference>
<gene>
    <name evidence="13" type="ORF">FNK824_LOCUS11701</name>
    <name evidence="14" type="ORF">JBS370_LOCUS12921</name>
    <name evidence="10" type="ORF">JXQ802_LOCUS31629</name>
    <name evidence="11" type="ORF">JXQ802_LOCUS31854</name>
    <name evidence="12" type="ORF">OTI717_LOCUS10993</name>
    <name evidence="7" type="ORF">PYM288_LOCUS18932</name>
    <name evidence="8" type="ORF">RFH988_LOCUS18921</name>
    <name evidence="9" type="ORF">SEV965_LOCUS17613</name>
    <name evidence="6" type="ORF">ZHD862_LOCUS15552</name>
</gene>
<evidence type="ECO:0000313" key="6">
    <source>
        <dbReference type="EMBL" id="CAF1060793.1"/>
    </source>
</evidence>
<evidence type="ECO:0000256" key="2">
    <source>
        <dbReference type="ARBA" id="ARBA00022884"/>
    </source>
</evidence>
<evidence type="ECO:0000313" key="9">
    <source>
        <dbReference type="EMBL" id="CAF1134739.1"/>
    </source>
</evidence>
<dbReference type="OrthoDB" id="1875751at2759"/>
<dbReference type="Pfam" id="PF00076">
    <property type="entry name" value="RRM_1"/>
    <property type="match status" value="2"/>
</dbReference>
<dbReference type="PROSITE" id="PS50102">
    <property type="entry name" value="RRM"/>
    <property type="match status" value="2"/>
</dbReference>
<dbReference type="AlphaFoldDB" id="A0A818Z1C0"/>
<evidence type="ECO:0000313" key="13">
    <source>
        <dbReference type="EMBL" id="CAF3741379.1"/>
    </source>
</evidence>
<evidence type="ECO:0000256" key="4">
    <source>
        <dbReference type="SAM" id="MobiDB-lite"/>
    </source>
</evidence>
<evidence type="ECO:0000259" key="5">
    <source>
        <dbReference type="PROSITE" id="PS50102"/>
    </source>
</evidence>
<evidence type="ECO:0000313" key="7">
    <source>
        <dbReference type="EMBL" id="CAF1086116.1"/>
    </source>
</evidence>
<dbReference type="PANTHER" id="PTHR48026:SF14">
    <property type="entry name" value="HETEROGENEOUS NUCLEAR RIBONUCLEOPROTEIN A1"/>
    <property type="match status" value="1"/>
</dbReference>
<comment type="caution">
    <text evidence="14">The sequence shown here is derived from an EMBL/GenBank/DDBJ whole genome shotgun (WGS) entry which is preliminary data.</text>
</comment>
<dbReference type="Gene3D" id="3.30.70.330">
    <property type="match status" value="2"/>
</dbReference>
<evidence type="ECO:0000313" key="8">
    <source>
        <dbReference type="EMBL" id="CAF1093290.1"/>
    </source>
</evidence>
<sequence length="307" mass="34830">MTENDILNVNNDELEPEQKRKIFIGSLSYRIDDNTFRDYWTQFGTVLNTTILRDREGHSRGFGFVTFDNSAGVDAVMKARPHTLDNRVVEPKRAVPREASHKPDMQLAVKKLYLGGVKEPLTESDLKDYFSKYGTIINVTITKDRDGQYRGFGFIEFDDYDPVDKIILEKNHIICGHQIDAQKAQSKDNSQRSSGNIRSRQGPSGMSTSNYNGSGYNNYQQNTYNDSYGQMPNNNNYNEYNPNFNEGNNNRPAFGQGYNQENVRGAMRRGNMRGDGHNYAPYNGRGRVARGGRGGDNNQGPSWSSWD</sequence>
<dbReference type="Proteomes" id="UP000663854">
    <property type="component" value="Unassembled WGS sequence"/>
</dbReference>
<feature type="compositionally biased region" description="Polar residues" evidence="4">
    <location>
        <begin position="298"/>
        <end position="307"/>
    </location>
</feature>
<dbReference type="Proteomes" id="UP000663889">
    <property type="component" value="Unassembled WGS sequence"/>
</dbReference>
<feature type="compositionally biased region" description="Low complexity" evidence="4">
    <location>
        <begin position="208"/>
        <end position="225"/>
    </location>
</feature>
<evidence type="ECO:0000313" key="12">
    <source>
        <dbReference type="EMBL" id="CAF3677560.1"/>
    </source>
</evidence>
<dbReference type="Proteomes" id="UP000663823">
    <property type="component" value="Unassembled WGS sequence"/>
</dbReference>
<dbReference type="Proteomes" id="UP000663882">
    <property type="component" value="Unassembled WGS sequence"/>
</dbReference>
<dbReference type="EMBL" id="CAJOAX010001023">
    <property type="protein sequence ID" value="CAF3677560.1"/>
    <property type="molecule type" value="Genomic_DNA"/>
</dbReference>
<dbReference type="Proteomes" id="UP000663836">
    <property type="component" value="Unassembled WGS sequence"/>
</dbReference>
<dbReference type="PANTHER" id="PTHR48026">
    <property type="entry name" value="HOMOLOGOUS TO DROSOPHILA SQD (SQUID) PROTEIN"/>
    <property type="match status" value="1"/>
</dbReference>
<evidence type="ECO:0000313" key="14">
    <source>
        <dbReference type="EMBL" id="CAF3757412.1"/>
    </source>
</evidence>
<evidence type="ECO:0000256" key="3">
    <source>
        <dbReference type="PROSITE-ProRule" id="PRU00176"/>
    </source>
</evidence>
<dbReference type="InterPro" id="IPR035979">
    <property type="entry name" value="RBD_domain_sf"/>
</dbReference>
<keyword evidence="16" id="KW-1185">Reference proteome</keyword>
<dbReference type="EMBL" id="CAJNOL010001373">
    <property type="protein sequence ID" value="CAF1346511.1"/>
    <property type="molecule type" value="Genomic_DNA"/>
</dbReference>
<protein>
    <recommendedName>
        <fullName evidence="5">RRM domain-containing protein</fullName>
    </recommendedName>
</protein>
<organism evidence="14 15">
    <name type="scientific">Rotaria sordida</name>
    <dbReference type="NCBI Taxonomy" id="392033"/>
    <lineage>
        <taxon>Eukaryota</taxon>
        <taxon>Metazoa</taxon>
        <taxon>Spiralia</taxon>
        <taxon>Gnathifera</taxon>
        <taxon>Rotifera</taxon>
        <taxon>Eurotatoria</taxon>
        <taxon>Bdelloidea</taxon>
        <taxon>Philodinida</taxon>
        <taxon>Philodinidae</taxon>
        <taxon>Rotaria</taxon>
    </lineage>
</organism>
<evidence type="ECO:0000313" key="16">
    <source>
        <dbReference type="Proteomes" id="UP000663870"/>
    </source>
</evidence>
<dbReference type="EMBL" id="CAJNOO010001086">
    <property type="protein sequence ID" value="CAF1093290.1"/>
    <property type="molecule type" value="Genomic_DNA"/>
</dbReference>
<dbReference type="EMBL" id="CAJOBE010001409">
    <property type="protein sequence ID" value="CAF3741379.1"/>
    <property type="molecule type" value="Genomic_DNA"/>
</dbReference>
<proteinExistence type="predicted"/>
<dbReference type="Proteomes" id="UP000663870">
    <property type="component" value="Unassembled WGS sequence"/>
</dbReference>
<dbReference type="Proteomes" id="UP000663864">
    <property type="component" value="Unassembled WGS sequence"/>
</dbReference>
<keyword evidence="1" id="KW-0677">Repeat</keyword>
<dbReference type="InterPro" id="IPR012677">
    <property type="entry name" value="Nucleotide-bd_a/b_plait_sf"/>
</dbReference>
<dbReference type="EMBL" id="CAJNOL010001353">
    <property type="protein sequence ID" value="CAF1342067.1"/>
    <property type="molecule type" value="Genomic_DNA"/>
</dbReference>
<name>A0A818Z1C0_9BILA</name>
<evidence type="ECO:0000313" key="15">
    <source>
        <dbReference type="Proteomes" id="UP000663836"/>
    </source>
</evidence>
<feature type="compositionally biased region" description="Low complexity" evidence="4">
    <location>
        <begin position="232"/>
        <end position="250"/>
    </location>
</feature>